<keyword evidence="9 13" id="KW-0520">NAD</keyword>
<dbReference type="PIRSF" id="PIRSF000350">
    <property type="entry name" value="Mercury_reductase_MerA"/>
    <property type="match status" value="1"/>
</dbReference>
<dbReference type="Pfam" id="PF07992">
    <property type="entry name" value="Pyr_redox_2"/>
    <property type="match status" value="1"/>
</dbReference>
<dbReference type="SUPFAM" id="SSF51905">
    <property type="entry name" value="FAD/NAD(P)-binding domain"/>
    <property type="match status" value="2"/>
</dbReference>
<comment type="miscellaneous">
    <text evidence="13">The active site is a redox-active disulfide bond.</text>
</comment>
<dbReference type="GO" id="GO:0004148">
    <property type="term" value="F:dihydrolipoyl dehydrogenase (NADH) activity"/>
    <property type="evidence" value="ECO:0007669"/>
    <property type="project" value="UniProtKB-EC"/>
</dbReference>
<comment type="subcellular location">
    <subcellularLocation>
        <location evidence="1">Cytoplasm</location>
    </subcellularLocation>
</comment>
<keyword evidence="6 13" id="KW-0285">Flavoprotein</keyword>
<dbReference type="PROSITE" id="PS00076">
    <property type="entry name" value="PYRIDINE_REDOX_1"/>
    <property type="match status" value="1"/>
</dbReference>
<dbReference type="EC" id="1.8.1.4" evidence="3 13"/>
<accession>A0ABS4J4Y3</accession>
<evidence type="ECO:0000259" key="14">
    <source>
        <dbReference type="Pfam" id="PF02852"/>
    </source>
</evidence>
<keyword evidence="10" id="KW-1015">Disulfide bond</keyword>
<keyword evidence="17" id="KW-1185">Reference proteome</keyword>
<evidence type="ECO:0000256" key="5">
    <source>
        <dbReference type="ARBA" id="ARBA00022490"/>
    </source>
</evidence>
<evidence type="ECO:0000256" key="7">
    <source>
        <dbReference type="ARBA" id="ARBA00022827"/>
    </source>
</evidence>
<keyword evidence="7 13" id="KW-0274">FAD</keyword>
<evidence type="ECO:0000256" key="13">
    <source>
        <dbReference type="RuleBase" id="RU003692"/>
    </source>
</evidence>
<evidence type="ECO:0000256" key="1">
    <source>
        <dbReference type="ARBA" id="ARBA00004496"/>
    </source>
</evidence>
<dbReference type="Pfam" id="PF02852">
    <property type="entry name" value="Pyr_redox_dim"/>
    <property type="match status" value="1"/>
</dbReference>
<feature type="domain" description="FAD/NAD(P)-binding" evidence="15">
    <location>
        <begin position="10"/>
        <end position="362"/>
    </location>
</feature>
<evidence type="ECO:0000313" key="17">
    <source>
        <dbReference type="Proteomes" id="UP001519287"/>
    </source>
</evidence>
<dbReference type="InterPro" id="IPR050151">
    <property type="entry name" value="Class-I_Pyr_Nuc-Dis_Oxidored"/>
</dbReference>
<evidence type="ECO:0000313" key="16">
    <source>
        <dbReference type="EMBL" id="MBP1993854.1"/>
    </source>
</evidence>
<evidence type="ECO:0000256" key="9">
    <source>
        <dbReference type="ARBA" id="ARBA00023027"/>
    </source>
</evidence>
<feature type="domain" description="Pyridine nucleotide-disulphide oxidoreductase dimerisation" evidence="14">
    <location>
        <begin position="382"/>
        <end position="491"/>
    </location>
</feature>
<comment type="catalytic activity">
    <reaction evidence="12 13">
        <text>N(6)-[(R)-dihydrolipoyl]-L-lysyl-[protein] + NAD(+) = N(6)-[(R)-lipoyl]-L-lysyl-[protein] + NADH + H(+)</text>
        <dbReference type="Rhea" id="RHEA:15045"/>
        <dbReference type="Rhea" id="RHEA-COMP:10474"/>
        <dbReference type="Rhea" id="RHEA-COMP:10475"/>
        <dbReference type="ChEBI" id="CHEBI:15378"/>
        <dbReference type="ChEBI" id="CHEBI:57540"/>
        <dbReference type="ChEBI" id="CHEBI:57945"/>
        <dbReference type="ChEBI" id="CHEBI:83099"/>
        <dbReference type="ChEBI" id="CHEBI:83100"/>
        <dbReference type="EC" id="1.8.1.4"/>
    </reaction>
</comment>
<keyword evidence="5" id="KW-0963">Cytoplasm</keyword>
<dbReference type="Proteomes" id="UP001519287">
    <property type="component" value="Unassembled WGS sequence"/>
</dbReference>
<comment type="similarity">
    <text evidence="2 13">Belongs to the class-I pyridine nucleotide-disulfide oxidoreductase family.</text>
</comment>
<evidence type="ECO:0000256" key="3">
    <source>
        <dbReference type="ARBA" id="ARBA00012608"/>
    </source>
</evidence>
<dbReference type="PANTHER" id="PTHR22912">
    <property type="entry name" value="DISULFIDE OXIDOREDUCTASE"/>
    <property type="match status" value="1"/>
</dbReference>
<keyword evidence="8 13" id="KW-0560">Oxidoreductase</keyword>
<dbReference type="NCBIfam" id="TIGR01350">
    <property type="entry name" value="lipoamide_DH"/>
    <property type="match status" value="1"/>
</dbReference>
<evidence type="ECO:0000259" key="15">
    <source>
        <dbReference type="Pfam" id="PF07992"/>
    </source>
</evidence>
<dbReference type="PRINTS" id="PR00368">
    <property type="entry name" value="FADPNR"/>
</dbReference>
<protein>
    <recommendedName>
        <fullName evidence="4 13">Dihydrolipoyl dehydrogenase</fullName>
        <ecNumber evidence="3 13">1.8.1.4</ecNumber>
    </recommendedName>
</protein>
<dbReference type="InterPro" id="IPR012999">
    <property type="entry name" value="Pyr_OxRdtase_I_AS"/>
</dbReference>
<evidence type="ECO:0000256" key="12">
    <source>
        <dbReference type="ARBA" id="ARBA00049187"/>
    </source>
</evidence>
<comment type="caution">
    <text evidence="16">The sequence shown here is derived from an EMBL/GenBank/DDBJ whole genome shotgun (WGS) entry which is preliminary data.</text>
</comment>
<dbReference type="EMBL" id="JAGGLB010000021">
    <property type="protein sequence ID" value="MBP1993854.1"/>
    <property type="molecule type" value="Genomic_DNA"/>
</dbReference>
<dbReference type="RefSeq" id="WP_209975717.1">
    <property type="nucleotide sequence ID" value="NZ_JAGGLB010000021.1"/>
</dbReference>
<dbReference type="InterPro" id="IPR004099">
    <property type="entry name" value="Pyr_nucl-diS_OxRdtase_dimer"/>
</dbReference>
<dbReference type="InterPro" id="IPR036188">
    <property type="entry name" value="FAD/NAD-bd_sf"/>
</dbReference>
<reference evidence="16 17" key="1">
    <citation type="submission" date="2021-03" db="EMBL/GenBank/DDBJ databases">
        <title>Genomic Encyclopedia of Type Strains, Phase IV (KMG-IV): sequencing the most valuable type-strain genomes for metagenomic binning, comparative biology and taxonomic classification.</title>
        <authorList>
            <person name="Goeker M."/>
        </authorList>
    </citation>
    <scope>NUCLEOTIDE SEQUENCE [LARGE SCALE GENOMIC DNA]</scope>
    <source>
        <strain evidence="16 17">DSM 26048</strain>
    </source>
</reference>
<dbReference type="InterPro" id="IPR023753">
    <property type="entry name" value="FAD/NAD-binding_dom"/>
</dbReference>
<gene>
    <name evidence="16" type="ORF">J2Z66_005480</name>
</gene>
<sequence>MLDAQNAKLYDIVIIGGGTGGYVAAIRAAQHGKKVAIVESKLLGGTCLHQGCIPTKALLESSKLYERILHADAFGIELQGDSVHFNVEKAFLRKKSIVDQLHQGIQYLMKKNKVEVFKGKGQLAGQQGPQGQITQQAHPVEQVDPAHLSEFLIRIEAEGDTKEAQTIRASHVILATGSKPSVPPGIHVDGSRVFTSDEILSKPIKPSHITIVGSGAIGVEFACYFRGMGCAVRLVEREHRLLPLEDEEISKEIRRSFENKGIETITGCHLLFEDIKQVEPDKLEYTLRTASGEETKHSTEALLLAMGRRNNTSGLGLQSVGLNDGERYIKTNEYMQTEVSGLYAVGDIAGSFQLAHVASQQAIIAVDTICGQDIEPYQSHRVPRCTYAHPEIASIGMTEEQAKQAGYSIKIGKFPMKANGRALIHGEAEGFIKLVVDEANDMLLGAHMIGDGATELISLSSLAIFLEGTAWELGMNVYPHPTVAEIFGEAAHAVSGHAIHT</sequence>
<dbReference type="InterPro" id="IPR006258">
    <property type="entry name" value="Lipoamide_DH"/>
</dbReference>
<name>A0ABS4J4Y3_9BACL</name>
<evidence type="ECO:0000256" key="8">
    <source>
        <dbReference type="ARBA" id="ARBA00023002"/>
    </source>
</evidence>
<evidence type="ECO:0000256" key="2">
    <source>
        <dbReference type="ARBA" id="ARBA00007532"/>
    </source>
</evidence>
<dbReference type="InterPro" id="IPR001100">
    <property type="entry name" value="Pyr_nuc-diS_OxRdtase"/>
</dbReference>
<evidence type="ECO:0000256" key="10">
    <source>
        <dbReference type="ARBA" id="ARBA00023157"/>
    </source>
</evidence>
<evidence type="ECO:0000256" key="4">
    <source>
        <dbReference type="ARBA" id="ARBA00016961"/>
    </source>
</evidence>
<dbReference type="PRINTS" id="PR00411">
    <property type="entry name" value="PNDRDTASEI"/>
</dbReference>
<organism evidence="16 17">
    <name type="scientific">Paenibacillus eucommiae</name>
    <dbReference type="NCBI Taxonomy" id="1355755"/>
    <lineage>
        <taxon>Bacteria</taxon>
        <taxon>Bacillati</taxon>
        <taxon>Bacillota</taxon>
        <taxon>Bacilli</taxon>
        <taxon>Bacillales</taxon>
        <taxon>Paenibacillaceae</taxon>
        <taxon>Paenibacillus</taxon>
    </lineage>
</organism>
<dbReference type="InterPro" id="IPR016156">
    <property type="entry name" value="FAD/NAD-linked_Rdtase_dimer_sf"/>
</dbReference>
<proteinExistence type="inferred from homology"/>
<evidence type="ECO:0000256" key="11">
    <source>
        <dbReference type="ARBA" id="ARBA00023284"/>
    </source>
</evidence>
<comment type="cofactor">
    <cofactor evidence="13">
        <name>FAD</name>
        <dbReference type="ChEBI" id="CHEBI:57692"/>
    </cofactor>
    <text evidence="13">Binds 1 FAD per subunit.</text>
</comment>
<dbReference type="Gene3D" id="3.50.50.60">
    <property type="entry name" value="FAD/NAD(P)-binding domain"/>
    <property type="match status" value="2"/>
</dbReference>
<dbReference type="PANTHER" id="PTHR22912:SF217">
    <property type="entry name" value="DIHYDROLIPOYL DEHYDROGENASE"/>
    <property type="match status" value="1"/>
</dbReference>
<dbReference type="SUPFAM" id="SSF55424">
    <property type="entry name" value="FAD/NAD-linked reductases, dimerisation (C-terminal) domain"/>
    <property type="match status" value="1"/>
</dbReference>
<evidence type="ECO:0000256" key="6">
    <source>
        <dbReference type="ARBA" id="ARBA00022630"/>
    </source>
</evidence>
<keyword evidence="11 13" id="KW-0676">Redox-active center</keyword>
<dbReference type="Gene3D" id="3.30.390.30">
    <property type="match status" value="1"/>
</dbReference>